<keyword evidence="6" id="KW-1185">Reference proteome</keyword>
<evidence type="ECO:0000313" key="6">
    <source>
        <dbReference type="Proteomes" id="UP001157974"/>
    </source>
</evidence>
<comment type="subcellular location">
    <subcellularLocation>
        <location evidence="1">Periplasm</location>
    </subcellularLocation>
</comment>
<evidence type="ECO:0000313" key="5">
    <source>
        <dbReference type="EMBL" id="KAJ8907762.1"/>
    </source>
</evidence>
<gene>
    <name evidence="5" type="ORF">NDN08_007867</name>
</gene>
<dbReference type="PANTHER" id="PTHR30024:SF47">
    <property type="entry name" value="TAURINE-BINDING PERIPLASMIC PROTEIN"/>
    <property type="match status" value="1"/>
</dbReference>
<dbReference type="InterPro" id="IPR054364">
    <property type="entry name" value="Ca3427-like_PBP2"/>
</dbReference>
<evidence type="ECO:0000256" key="1">
    <source>
        <dbReference type="ARBA" id="ARBA00004418"/>
    </source>
</evidence>
<dbReference type="PANTHER" id="PTHR30024">
    <property type="entry name" value="ALIPHATIC SULFONATES-BINDING PROTEIN-RELATED"/>
    <property type="match status" value="1"/>
</dbReference>
<protein>
    <recommendedName>
        <fullName evidence="4">Ca3427-like PBP 2 domain-containing protein</fullName>
    </recommendedName>
</protein>
<evidence type="ECO:0000259" key="4">
    <source>
        <dbReference type="Pfam" id="PF22384"/>
    </source>
</evidence>
<dbReference type="Proteomes" id="UP001157974">
    <property type="component" value="Unassembled WGS sequence"/>
</dbReference>
<feature type="domain" description="Ca3427-like PBP 2" evidence="4">
    <location>
        <begin position="85"/>
        <end position="177"/>
    </location>
</feature>
<dbReference type="SUPFAM" id="SSF53850">
    <property type="entry name" value="Periplasmic binding protein-like II"/>
    <property type="match status" value="1"/>
</dbReference>
<dbReference type="Gene3D" id="3.40.190.10">
    <property type="entry name" value="Periplasmic binding protein-like II"/>
    <property type="match status" value="2"/>
</dbReference>
<evidence type="ECO:0000256" key="2">
    <source>
        <dbReference type="ARBA" id="ARBA00010742"/>
    </source>
</evidence>
<organism evidence="5 6">
    <name type="scientific">Rhodosorus marinus</name>
    <dbReference type="NCBI Taxonomy" id="101924"/>
    <lineage>
        <taxon>Eukaryota</taxon>
        <taxon>Rhodophyta</taxon>
        <taxon>Stylonematophyceae</taxon>
        <taxon>Stylonematales</taxon>
        <taxon>Stylonemataceae</taxon>
        <taxon>Rhodosorus</taxon>
    </lineage>
</organism>
<sequence length="281" mass="30839">MNGKDRKVRIGGVPEHFNVPWRMDGVAVQFSEVREGSGAMLKGLAEGTYDGIVALTECVVAKAYEDQQCSDIKIIGTYVASELIWGVHVGGKTEFESLEQLRGKRFGVSRMGSGSHVMAAVMAKDRGWSEGLEFVVIGGFSQLRDAVNSGVCDVFMWEKFMTKPFHDSGEVRTIGEVPTPWPCFVLACKKDNPAQEELKGALQKALQCAKSFKLNEGEKSVSFIVETYGLARGDASQWLQAVRYADPLSIAMEEEHLLSAFTALKSAGVIAKNSEFDDRLR</sequence>
<comment type="similarity">
    <text evidence="2">Belongs to the bacterial solute-binding protein SsuA/TauA family.</text>
</comment>
<reference evidence="5 6" key="1">
    <citation type="journal article" date="2023" name="Nat. Commun.">
        <title>Origin of minicircular mitochondrial genomes in red algae.</title>
        <authorList>
            <person name="Lee Y."/>
            <person name="Cho C.H."/>
            <person name="Lee Y.M."/>
            <person name="Park S.I."/>
            <person name="Yang J.H."/>
            <person name="West J.A."/>
            <person name="Bhattacharya D."/>
            <person name="Yoon H.S."/>
        </authorList>
    </citation>
    <scope>NUCLEOTIDE SEQUENCE [LARGE SCALE GENOMIC DNA]</scope>
    <source>
        <strain evidence="5 6">CCMP1338</strain>
        <tissue evidence="5">Whole cell</tissue>
    </source>
</reference>
<evidence type="ECO:0000256" key="3">
    <source>
        <dbReference type="ARBA" id="ARBA00022729"/>
    </source>
</evidence>
<name>A0AAV8V2Z1_9RHOD</name>
<comment type="caution">
    <text evidence="5">The sequence shown here is derived from an EMBL/GenBank/DDBJ whole genome shotgun (WGS) entry which is preliminary data.</text>
</comment>
<keyword evidence="3" id="KW-0732">Signal</keyword>
<dbReference type="EMBL" id="JAMWBK010000002">
    <property type="protein sequence ID" value="KAJ8907762.1"/>
    <property type="molecule type" value="Genomic_DNA"/>
</dbReference>
<accession>A0AAV8V2Z1</accession>
<dbReference type="Pfam" id="PF22384">
    <property type="entry name" value="PBP2_Ca3427_like"/>
    <property type="match status" value="1"/>
</dbReference>
<dbReference type="AlphaFoldDB" id="A0AAV8V2Z1"/>
<proteinExistence type="inferred from homology"/>